<dbReference type="Pfam" id="PF01979">
    <property type="entry name" value="Amidohydro_1"/>
    <property type="match status" value="1"/>
</dbReference>
<name>A0A3S3YXD9_9SPHI</name>
<accession>A0A3S3YXD9</accession>
<dbReference type="InterPro" id="IPR011059">
    <property type="entry name" value="Metal-dep_hydrolase_composite"/>
</dbReference>
<comment type="caution">
    <text evidence="3">The sequence shown here is derived from an EMBL/GenBank/DDBJ whole genome shotgun (WGS) entry which is preliminary data.</text>
</comment>
<keyword evidence="4" id="KW-1185">Reference proteome</keyword>
<dbReference type="PANTHER" id="PTHR43135">
    <property type="entry name" value="ALPHA-D-RIBOSE 1-METHYLPHOSPHONATE 5-TRIPHOSPHATE DIPHOSPHATASE"/>
    <property type="match status" value="1"/>
</dbReference>
<gene>
    <name evidence="3" type="ORF">EPL05_11010</name>
</gene>
<keyword evidence="3" id="KW-0378">Hydrolase</keyword>
<dbReference type="InterPro" id="IPR006680">
    <property type="entry name" value="Amidohydro-rel"/>
</dbReference>
<reference evidence="3 4" key="1">
    <citation type="submission" date="2019-01" db="EMBL/GenBank/DDBJ databases">
        <title>Mucilaginibacter antarcticum sp. nov., isolated from antarctic soil.</title>
        <authorList>
            <person name="Yan Y.-Q."/>
            <person name="Du Z.-J."/>
        </authorList>
    </citation>
    <scope>NUCLEOTIDE SEQUENCE [LARGE SCALE GENOMIC DNA]</scope>
    <source>
        <strain evidence="3 4">F01003</strain>
    </source>
</reference>
<proteinExistence type="predicted"/>
<dbReference type="AlphaFoldDB" id="A0A3S3YXD9"/>
<sequence>MNKKYIKSIGSLLMLFCVTATLAQKADSVKYIKAGRFVDVEKGRVLANQVIWIDHDTIKAVGSTIVIPAGAKVIDLSGATVMPGLIDCHTHLTSQPGENYYEDIFRKTPVDMAIVAPVFAKRTLEAGFTTCRDVGASAFVDVALRNAINRGDIPGPRLLVATLFIGSTGSHGDLNGFSPYIEWVGPKQMSGVANGVEGVRAQVRYNIKYGAEVIKFGASAGVLSEETSVGAPQFTQEEMNAIVDEAHLWGLRACAHAHGTIAIKMAVKAGVASIEHGSLLDDEAIALMKEHGTYLVADIYDDDYILSDYAKHGTPEKIIAKERLVGREQRLSYQRAVNAGVKIAFGTDAGVYPHGWNGKQFRYMVKFGLSPMQAIQSATISAADLLGWKTKVGSIAPGKFADLIAVKNDPLADITALENVPFVMKGGEVVKNELGVK</sequence>
<keyword evidence="1" id="KW-0732">Signal</keyword>
<evidence type="ECO:0000313" key="4">
    <source>
        <dbReference type="Proteomes" id="UP000286701"/>
    </source>
</evidence>
<dbReference type="InterPro" id="IPR057744">
    <property type="entry name" value="OTAase-like"/>
</dbReference>
<evidence type="ECO:0000259" key="2">
    <source>
        <dbReference type="Pfam" id="PF01979"/>
    </source>
</evidence>
<dbReference type="InterPro" id="IPR032466">
    <property type="entry name" value="Metal_Hydrolase"/>
</dbReference>
<feature type="chain" id="PRO_5018732474" evidence="1">
    <location>
        <begin position="23"/>
        <end position="437"/>
    </location>
</feature>
<dbReference type="OrthoDB" id="9797498at2"/>
<dbReference type="Gene3D" id="3.20.20.140">
    <property type="entry name" value="Metal-dependent hydrolases"/>
    <property type="match status" value="1"/>
</dbReference>
<dbReference type="RefSeq" id="WP_128534015.1">
    <property type="nucleotide sequence ID" value="NZ_SBIW01000004.1"/>
</dbReference>
<dbReference type="Proteomes" id="UP000286701">
    <property type="component" value="Unassembled WGS sequence"/>
</dbReference>
<evidence type="ECO:0000256" key="1">
    <source>
        <dbReference type="SAM" id="SignalP"/>
    </source>
</evidence>
<dbReference type="CDD" id="cd01299">
    <property type="entry name" value="Met_dep_hydrolase_A"/>
    <property type="match status" value="1"/>
</dbReference>
<protein>
    <submittedName>
        <fullName evidence="3">Amidohydrolase family protein</fullName>
    </submittedName>
</protein>
<dbReference type="SUPFAM" id="SSF51338">
    <property type="entry name" value="Composite domain of metallo-dependent hydrolases"/>
    <property type="match status" value="2"/>
</dbReference>
<dbReference type="PANTHER" id="PTHR43135:SF3">
    <property type="entry name" value="ALPHA-D-RIBOSE 1-METHYLPHOSPHONATE 5-TRIPHOSPHATE DIPHOSPHATASE"/>
    <property type="match status" value="1"/>
</dbReference>
<evidence type="ECO:0000313" key="3">
    <source>
        <dbReference type="EMBL" id="RWY52429.1"/>
    </source>
</evidence>
<feature type="domain" description="Amidohydrolase-related" evidence="2">
    <location>
        <begin position="80"/>
        <end position="430"/>
    </location>
</feature>
<dbReference type="GO" id="GO:0016810">
    <property type="term" value="F:hydrolase activity, acting on carbon-nitrogen (but not peptide) bonds"/>
    <property type="evidence" value="ECO:0007669"/>
    <property type="project" value="InterPro"/>
</dbReference>
<feature type="signal peptide" evidence="1">
    <location>
        <begin position="1"/>
        <end position="22"/>
    </location>
</feature>
<dbReference type="InterPro" id="IPR051781">
    <property type="entry name" value="Metallo-dep_Hydrolase"/>
</dbReference>
<dbReference type="EMBL" id="SBIW01000004">
    <property type="protein sequence ID" value="RWY52429.1"/>
    <property type="molecule type" value="Genomic_DNA"/>
</dbReference>
<dbReference type="Gene3D" id="2.30.40.10">
    <property type="entry name" value="Urease, subunit C, domain 1"/>
    <property type="match status" value="1"/>
</dbReference>
<dbReference type="SUPFAM" id="SSF51556">
    <property type="entry name" value="Metallo-dependent hydrolases"/>
    <property type="match status" value="1"/>
</dbReference>
<organism evidence="3 4">
    <name type="scientific">Mucilaginibacter gilvus</name>
    <dbReference type="NCBI Taxonomy" id="2305909"/>
    <lineage>
        <taxon>Bacteria</taxon>
        <taxon>Pseudomonadati</taxon>
        <taxon>Bacteroidota</taxon>
        <taxon>Sphingobacteriia</taxon>
        <taxon>Sphingobacteriales</taxon>
        <taxon>Sphingobacteriaceae</taxon>
        <taxon>Mucilaginibacter</taxon>
    </lineage>
</organism>